<dbReference type="AlphaFoldDB" id="A0A5B0PF00"/>
<evidence type="ECO:0000313" key="1">
    <source>
        <dbReference type="EMBL" id="KAA1100165.1"/>
    </source>
</evidence>
<dbReference type="Proteomes" id="UP000324748">
    <property type="component" value="Unassembled WGS sequence"/>
</dbReference>
<dbReference type="EMBL" id="VSWC01000054">
    <property type="protein sequence ID" value="KAA1100165.1"/>
    <property type="molecule type" value="Genomic_DNA"/>
</dbReference>
<comment type="caution">
    <text evidence="1">The sequence shown here is derived from an EMBL/GenBank/DDBJ whole genome shotgun (WGS) entry which is preliminary data.</text>
</comment>
<name>A0A5B0PF00_PUCGR</name>
<sequence>MGDNVFMVLQKEPSEEASFEALTSQDSPGAFQWTVYEIVIADQAGVGKGTEFRYDGQKLYCTIAYVKTIYQFLHHNYIYR</sequence>
<reference evidence="1 2" key="1">
    <citation type="submission" date="2019-05" db="EMBL/GenBank/DDBJ databases">
        <title>Emergence of the Ug99 lineage of the wheat stem rust pathogen through somatic hybridization.</title>
        <authorList>
            <person name="Li F."/>
            <person name="Upadhyaya N.M."/>
            <person name="Sperschneider J."/>
            <person name="Matny O."/>
            <person name="Nguyen-Phuc H."/>
            <person name="Mago R."/>
            <person name="Raley C."/>
            <person name="Miller M.E."/>
            <person name="Silverstein K.A.T."/>
            <person name="Henningsen E."/>
            <person name="Hirsch C.D."/>
            <person name="Visser B."/>
            <person name="Pretorius Z.A."/>
            <person name="Steffenson B.J."/>
            <person name="Schwessinger B."/>
            <person name="Dodds P.N."/>
            <person name="Figueroa M."/>
        </authorList>
    </citation>
    <scope>NUCLEOTIDE SEQUENCE [LARGE SCALE GENOMIC DNA]</scope>
    <source>
        <strain evidence="1">21-0</strain>
    </source>
</reference>
<accession>A0A5B0PF00</accession>
<organism evidence="1 2">
    <name type="scientific">Puccinia graminis f. sp. tritici</name>
    <dbReference type="NCBI Taxonomy" id="56615"/>
    <lineage>
        <taxon>Eukaryota</taxon>
        <taxon>Fungi</taxon>
        <taxon>Dikarya</taxon>
        <taxon>Basidiomycota</taxon>
        <taxon>Pucciniomycotina</taxon>
        <taxon>Pucciniomycetes</taxon>
        <taxon>Pucciniales</taxon>
        <taxon>Pucciniaceae</taxon>
        <taxon>Puccinia</taxon>
    </lineage>
</organism>
<protein>
    <submittedName>
        <fullName evidence="1">Uncharacterized protein</fullName>
    </submittedName>
</protein>
<gene>
    <name evidence="1" type="ORF">PGT21_030768</name>
</gene>
<evidence type="ECO:0000313" key="2">
    <source>
        <dbReference type="Proteomes" id="UP000324748"/>
    </source>
</evidence>
<dbReference type="OrthoDB" id="3227170at2759"/>
<proteinExistence type="predicted"/>
<keyword evidence="2" id="KW-1185">Reference proteome</keyword>